<dbReference type="GO" id="GO:0009253">
    <property type="term" value="P:peptidoglycan catabolic process"/>
    <property type="evidence" value="ECO:0007669"/>
    <property type="project" value="InterPro"/>
</dbReference>
<proteinExistence type="predicted"/>
<dbReference type="GO" id="GO:0008745">
    <property type="term" value="F:N-acetylmuramoyl-L-alanine amidase activity"/>
    <property type="evidence" value="ECO:0007669"/>
    <property type="project" value="InterPro"/>
</dbReference>
<evidence type="ECO:0000313" key="4">
    <source>
        <dbReference type="EMBL" id="ARE88330.1"/>
    </source>
</evidence>
<dbReference type="CDD" id="cd07341">
    <property type="entry name" value="M56_BlaR1_MecR1_like"/>
    <property type="match status" value="1"/>
</dbReference>
<dbReference type="EMBL" id="CP020559">
    <property type="protein sequence ID" value="ARE88330.1"/>
    <property type="molecule type" value="Genomic_DNA"/>
</dbReference>
<protein>
    <submittedName>
        <fullName evidence="4">Regulatory protein BlaR1</fullName>
    </submittedName>
</protein>
<dbReference type="PANTHER" id="PTHR34978">
    <property type="entry name" value="POSSIBLE SENSOR-TRANSDUCER PROTEIN BLAR"/>
    <property type="match status" value="1"/>
</dbReference>
<accession>A0AAC9RNA3</accession>
<gene>
    <name evidence="4" type="primary">blaR1_1</name>
    <name evidence="3" type="ORF">BJL90_18860</name>
    <name evidence="4" type="ORF">CLFO_27310</name>
</gene>
<dbReference type="AlphaFoldDB" id="A0AAC9RNA3"/>
<evidence type="ECO:0000313" key="6">
    <source>
        <dbReference type="Proteomes" id="UP000192478"/>
    </source>
</evidence>
<feature type="transmembrane region" description="Helical" evidence="1">
    <location>
        <begin position="40"/>
        <end position="58"/>
    </location>
</feature>
<dbReference type="SUPFAM" id="SSF51261">
    <property type="entry name" value="Duplicated hybrid motif"/>
    <property type="match status" value="1"/>
</dbReference>
<feature type="transmembrane region" description="Helical" evidence="1">
    <location>
        <begin position="151"/>
        <end position="170"/>
    </location>
</feature>
<dbReference type="Proteomes" id="UP000177894">
    <property type="component" value="Chromosome"/>
</dbReference>
<dbReference type="InterPro" id="IPR008756">
    <property type="entry name" value="Peptidase_M56"/>
</dbReference>
<dbReference type="PANTHER" id="PTHR34978:SF3">
    <property type="entry name" value="SLR0241 PROTEIN"/>
    <property type="match status" value="1"/>
</dbReference>
<dbReference type="Proteomes" id="UP000192478">
    <property type="component" value="Chromosome"/>
</dbReference>
<dbReference type="InterPro" id="IPR016047">
    <property type="entry name" value="M23ase_b-sheet_dom"/>
</dbReference>
<dbReference type="Gene3D" id="3.40.630.40">
    <property type="entry name" value="Zn-dependent exopeptidases"/>
    <property type="match status" value="1"/>
</dbReference>
<dbReference type="InterPro" id="IPR011055">
    <property type="entry name" value="Dup_hybrid_motif"/>
</dbReference>
<dbReference type="Pfam" id="PF01551">
    <property type="entry name" value="Peptidase_M23"/>
    <property type="match status" value="1"/>
</dbReference>
<feature type="transmembrane region" description="Helical" evidence="1">
    <location>
        <begin position="254"/>
        <end position="277"/>
    </location>
</feature>
<dbReference type="Gene3D" id="2.70.70.10">
    <property type="entry name" value="Glucose Permease (Domain IIA)"/>
    <property type="match status" value="1"/>
</dbReference>
<evidence type="ECO:0000259" key="2">
    <source>
        <dbReference type="SMART" id="SM00646"/>
    </source>
</evidence>
<feature type="transmembrane region" description="Helical" evidence="1">
    <location>
        <begin position="6"/>
        <end position="28"/>
    </location>
</feature>
<evidence type="ECO:0000313" key="5">
    <source>
        <dbReference type="Proteomes" id="UP000177894"/>
    </source>
</evidence>
<evidence type="ECO:0000313" key="3">
    <source>
        <dbReference type="EMBL" id="AOY77736.1"/>
    </source>
</evidence>
<feature type="domain" description="MurNAc-LAA" evidence="2">
    <location>
        <begin position="481"/>
        <end position="597"/>
    </location>
</feature>
<keyword evidence="1" id="KW-1133">Transmembrane helix</keyword>
<organism evidence="4 6">
    <name type="scientific">Clostridium formicaceticum</name>
    <dbReference type="NCBI Taxonomy" id="1497"/>
    <lineage>
        <taxon>Bacteria</taxon>
        <taxon>Bacillati</taxon>
        <taxon>Bacillota</taxon>
        <taxon>Clostridia</taxon>
        <taxon>Eubacteriales</taxon>
        <taxon>Clostridiaceae</taxon>
        <taxon>Clostridium</taxon>
    </lineage>
</organism>
<feature type="transmembrane region" description="Helical" evidence="1">
    <location>
        <begin position="349"/>
        <end position="368"/>
    </location>
</feature>
<dbReference type="RefSeq" id="WP_070971781.1">
    <property type="nucleotide sequence ID" value="NZ_CP017603.1"/>
</dbReference>
<dbReference type="SUPFAM" id="SSF53187">
    <property type="entry name" value="Zn-dependent exopeptidases"/>
    <property type="match status" value="1"/>
</dbReference>
<keyword evidence="5" id="KW-1185">Reference proteome</keyword>
<reference evidence="3 5" key="1">
    <citation type="submission" date="2016-10" db="EMBL/GenBank/DDBJ databases">
        <title>Complete Genome Sequence of Acetogen Clostridium formicoaceticum ATCC 27076.</title>
        <authorList>
            <person name="Bao T."/>
            <person name="Cheng C."/>
            <person name="Zhao J."/>
            <person name="Yang S.-T."/>
            <person name="Wang J."/>
            <person name="Wang M."/>
        </authorList>
    </citation>
    <scope>NUCLEOTIDE SEQUENCE [LARGE SCALE GENOMIC DNA]</scope>
    <source>
        <strain evidence="3 5">ATCC 27076</strain>
    </source>
</reference>
<dbReference type="KEGG" id="cfm:BJL90_18860"/>
<dbReference type="InterPro" id="IPR002508">
    <property type="entry name" value="MurNAc-LAA_cat"/>
</dbReference>
<dbReference type="Pfam" id="PF01520">
    <property type="entry name" value="Amidase_3"/>
    <property type="match status" value="1"/>
</dbReference>
<keyword evidence="1" id="KW-0812">Transmembrane</keyword>
<dbReference type="CDD" id="cd12797">
    <property type="entry name" value="M23_peptidase"/>
    <property type="match status" value="1"/>
</dbReference>
<sequence length="749" mass="85573">MDILGGIFLHVLYLSLTTSILMIAYLLIKKLFLQRIAMRYHHIIWMVLIIRLLMPINIESSISIFNFFPQKSLVILETYVEKNSSNTFTTGETVPVYRTLDFKKNGGTKHEFYIEENHMFDDFSAYDPAELNENTIGKEPNEWIIKVFSRIWLLGMLLLTLFFYSTLLVFERKYKMLKKPIIPELEFLAEKCRKKMNIRKTIPIYLNDCLKTPCIRGVINPCIYLPTDIYAKTDYSELQYIILHEMAHYKRKDLIYNLATLMVALIHWFNPLLWIVIKHIRHDREIACDAYVMETIEEEEIIPYGMTLINLAKRFTSKDSKFYLVSFCEGNSLLERRIKMIKMFKKGSYRISIAAIIFLIIIGGVILTNPSRFESINLISTSQTVEDSAAKELEKENLLDNTKEEEPNYKDIIKDMLVLIDPGHGGDDPGAIYTGGNLVEIKEKDVSLEISLLLYNMLKESGINAELTRREDISISLENRMELVNQLNPSLFVSIHNNFGGVSERDVLTLSYTSISKDLRRTTGERAAQIIHKELVNVIENKDSEILEMSNRLKFSSIKIPAVIIEPAYIGNHSSTENLLTEEFKKQIALSIHDGIIKVLKEMAADIQESNNQSEEIILNTKGQWPVPEYSRISSRYGEAIHPISKDKRFHTGIDISAPEGKTIVAFKDGKVVRAGELRDHGKTIVIDHGSGLVTLYAHASKLNASVGDEVKEGQKIAEIGSTGGATGNHVHFEIWINGKHVNPIDYLR</sequence>
<dbReference type="Pfam" id="PF05569">
    <property type="entry name" value="Peptidase_M56"/>
    <property type="match status" value="1"/>
</dbReference>
<dbReference type="EMBL" id="CP017603">
    <property type="protein sequence ID" value="AOY77736.1"/>
    <property type="molecule type" value="Genomic_DNA"/>
</dbReference>
<keyword evidence="1" id="KW-0472">Membrane</keyword>
<evidence type="ECO:0000256" key="1">
    <source>
        <dbReference type="SAM" id="Phobius"/>
    </source>
</evidence>
<dbReference type="CDD" id="cd02696">
    <property type="entry name" value="MurNAc-LAA"/>
    <property type="match status" value="1"/>
</dbReference>
<dbReference type="SMART" id="SM00646">
    <property type="entry name" value="Ami_3"/>
    <property type="match status" value="1"/>
</dbReference>
<dbReference type="InterPro" id="IPR052173">
    <property type="entry name" value="Beta-lactam_resp_regulator"/>
</dbReference>
<reference evidence="4 6" key="2">
    <citation type="submission" date="2017-03" db="EMBL/GenBank/DDBJ databases">
        <title>Complete sequence of Clostridium formicaceticum DSM 92.</title>
        <authorList>
            <person name="Poehlein A."/>
            <person name="Karl M."/>
            <person name="Bengelsdorf F.R."/>
            <person name="Duerre P."/>
            <person name="Daniel R."/>
        </authorList>
    </citation>
    <scope>NUCLEOTIDE SEQUENCE [LARGE SCALE GENOMIC DNA]</scope>
    <source>
        <strain evidence="4 6">DSM 92</strain>
    </source>
</reference>
<name>A0AAC9RNA3_9CLOT</name>